<keyword evidence="3" id="KW-0732">Signal</keyword>
<proteinExistence type="inferred from homology"/>
<dbReference type="GO" id="GO:0015562">
    <property type="term" value="F:efflux transmembrane transporter activity"/>
    <property type="evidence" value="ECO:0007669"/>
    <property type="project" value="TreeGrafter"/>
</dbReference>
<dbReference type="PANTHER" id="PTHR30469:SF38">
    <property type="entry name" value="HLYD FAMILY SECRETION PROTEIN"/>
    <property type="match status" value="1"/>
</dbReference>
<accession>A0A419A7W3</accession>
<dbReference type="Gene3D" id="2.40.420.20">
    <property type="match status" value="1"/>
</dbReference>
<evidence type="ECO:0000256" key="2">
    <source>
        <dbReference type="SAM" id="Coils"/>
    </source>
</evidence>
<dbReference type="AlphaFoldDB" id="A0A419A7W3"/>
<name>A0A419A7W3_9RHOB</name>
<dbReference type="Gene3D" id="2.40.50.100">
    <property type="match status" value="1"/>
</dbReference>
<comment type="caution">
    <text evidence="4">The sequence shown here is derived from an EMBL/GenBank/DDBJ whole genome shotgun (WGS) entry which is preliminary data.</text>
</comment>
<keyword evidence="5" id="KW-1185">Reference proteome</keyword>
<dbReference type="GO" id="GO:1990281">
    <property type="term" value="C:efflux pump complex"/>
    <property type="evidence" value="ECO:0007669"/>
    <property type="project" value="TreeGrafter"/>
</dbReference>
<sequence length="372" mass="39198">MRKTIAMAALGGAGCLAAALWLLARSMGSAADADGTAMPPPVTVITQQVRPQPGQLSRRTVAVLQPRSETPHAFQVPGRVQARLVQIGDAVGAGQEIARLDRSDFDLVVRQAEAEVAAATQALTVARANEDRTLSLRESGVVSTAGLDSARRSRQEAHSRLDRAQAQLDIAANALAYATLRARSDGVVTGRDIEPGQIVSAGQVVLRIAGTPGLDAETDLPETLYAQRDAISASFTPWGAPDRSIAVSLREISPLADPATHMHRARFALPEDQVAGLAFGNTGWLTLEIANRGAGLTRLPAAALFDDGMGGPPAVWRVEGGRLHRLPVTVRRLEGDSALVETAADGPFDIVALGANRLRDGQQVHAIERASE</sequence>
<dbReference type="OrthoDB" id="7626141at2"/>
<dbReference type="Gene3D" id="2.40.30.170">
    <property type="match status" value="1"/>
</dbReference>
<reference evidence="5" key="1">
    <citation type="submission" date="2018-09" db="EMBL/GenBank/DDBJ databases">
        <title>Paracoccus onubensis nov. sp. a moderate halophilic bacterium isolated from Gruta de las Maravillas (Aracena, Spain).</title>
        <authorList>
            <person name="Jurado V."/>
            <person name="Gutierrez-Patricio S."/>
            <person name="Gonzalez-Pimentel J.L."/>
            <person name="Miller A.Z."/>
            <person name="Laiz L."/>
            <person name="Saiz-Jimenez C."/>
        </authorList>
    </citation>
    <scope>NUCLEOTIDE SEQUENCE [LARGE SCALE GENOMIC DNA]</scope>
    <source>
        <strain evidence="5">DSM 26381</strain>
    </source>
</reference>
<dbReference type="EMBL" id="QZEW01000032">
    <property type="protein sequence ID" value="RJL16562.1"/>
    <property type="molecule type" value="Genomic_DNA"/>
</dbReference>
<dbReference type="NCBIfam" id="TIGR01730">
    <property type="entry name" value="RND_mfp"/>
    <property type="match status" value="1"/>
</dbReference>
<evidence type="ECO:0000256" key="1">
    <source>
        <dbReference type="ARBA" id="ARBA00009477"/>
    </source>
</evidence>
<feature type="signal peptide" evidence="3">
    <location>
        <begin position="1"/>
        <end position="30"/>
    </location>
</feature>
<organism evidence="4 5">
    <name type="scientific">Paracoccus siganidrum</name>
    <dbReference type="NCBI Taxonomy" id="1276757"/>
    <lineage>
        <taxon>Bacteria</taxon>
        <taxon>Pseudomonadati</taxon>
        <taxon>Pseudomonadota</taxon>
        <taxon>Alphaproteobacteria</taxon>
        <taxon>Rhodobacterales</taxon>
        <taxon>Paracoccaceae</taxon>
        <taxon>Paracoccus</taxon>
    </lineage>
</organism>
<feature type="coiled-coil region" evidence="2">
    <location>
        <begin position="109"/>
        <end position="174"/>
    </location>
</feature>
<evidence type="ECO:0000313" key="4">
    <source>
        <dbReference type="EMBL" id="RJL16562.1"/>
    </source>
</evidence>
<keyword evidence="2" id="KW-0175">Coiled coil</keyword>
<dbReference type="Proteomes" id="UP000283587">
    <property type="component" value="Unassembled WGS sequence"/>
</dbReference>
<dbReference type="SUPFAM" id="SSF111369">
    <property type="entry name" value="HlyD-like secretion proteins"/>
    <property type="match status" value="1"/>
</dbReference>
<comment type="similarity">
    <text evidence="1">Belongs to the membrane fusion protein (MFP) (TC 8.A.1) family.</text>
</comment>
<dbReference type="PANTHER" id="PTHR30469">
    <property type="entry name" value="MULTIDRUG RESISTANCE PROTEIN MDTA"/>
    <property type="match status" value="1"/>
</dbReference>
<dbReference type="RefSeq" id="WP_119897908.1">
    <property type="nucleotide sequence ID" value="NZ_QNRC01000033.1"/>
</dbReference>
<dbReference type="Gene3D" id="1.10.287.470">
    <property type="entry name" value="Helix hairpin bin"/>
    <property type="match status" value="1"/>
</dbReference>
<evidence type="ECO:0000313" key="5">
    <source>
        <dbReference type="Proteomes" id="UP000283587"/>
    </source>
</evidence>
<gene>
    <name evidence="4" type="ORF">D3P05_09375</name>
</gene>
<dbReference type="PROSITE" id="PS51257">
    <property type="entry name" value="PROKAR_LIPOPROTEIN"/>
    <property type="match status" value="1"/>
</dbReference>
<feature type="chain" id="PRO_5019108586" evidence="3">
    <location>
        <begin position="31"/>
        <end position="372"/>
    </location>
</feature>
<dbReference type="InterPro" id="IPR006143">
    <property type="entry name" value="RND_pump_MFP"/>
</dbReference>
<evidence type="ECO:0000256" key="3">
    <source>
        <dbReference type="SAM" id="SignalP"/>
    </source>
</evidence>
<protein>
    <submittedName>
        <fullName evidence="4">Efflux RND transporter periplasmic adaptor subunit</fullName>
    </submittedName>
</protein>